<dbReference type="PANTHER" id="PTHR42852:SF6">
    <property type="entry name" value="THIOL:DISULFIDE INTERCHANGE PROTEIN DSBE"/>
    <property type="match status" value="1"/>
</dbReference>
<dbReference type="GO" id="GO:0016209">
    <property type="term" value="F:antioxidant activity"/>
    <property type="evidence" value="ECO:0007669"/>
    <property type="project" value="InterPro"/>
</dbReference>
<dbReference type="Pfam" id="PF00578">
    <property type="entry name" value="AhpC-TSA"/>
    <property type="match status" value="1"/>
</dbReference>
<keyword evidence="2" id="KW-0201">Cytochrome c-type biogenesis</keyword>
<accession>A0A413I8Y4</accession>
<reference evidence="8 9" key="1">
    <citation type="submission" date="2018-08" db="EMBL/GenBank/DDBJ databases">
        <title>A genome reference for cultivated species of the human gut microbiota.</title>
        <authorList>
            <person name="Zou Y."/>
            <person name="Xue W."/>
            <person name="Luo G."/>
        </authorList>
    </citation>
    <scope>NUCLEOTIDE SEQUENCE [LARGE SCALE GENOMIC DNA]</scope>
    <source>
        <strain evidence="8 9">OF03-11</strain>
    </source>
</reference>
<dbReference type="InterPro" id="IPR017937">
    <property type="entry name" value="Thioredoxin_CS"/>
</dbReference>
<dbReference type="InterPro" id="IPR013766">
    <property type="entry name" value="Thioredoxin_domain"/>
</dbReference>
<evidence type="ECO:0000313" key="7">
    <source>
        <dbReference type="EMBL" id="MDB9223680.1"/>
    </source>
</evidence>
<dbReference type="Proteomes" id="UP001212263">
    <property type="component" value="Unassembled WGS sequence"/>
</dbReference>
<evidence type="ECO:0000256" key="2">
    <source>
        <dbReference type="ARBA" id="ARBA00022748"/>
    </source>
</evidence>
<dbReference type="PROSITE" id="PS51257">
    <property type="entry name" value="PROKAR_LIPOPROTEIN"/>
    <property type="match status" value="1"/>
</dbReference>
<dbReference type="InterPro" id="IPR025380">
    <property type="entry name" value="DUF4369"/>
</dbReference>
<dbReference type="InterPro" id="IPR050553">
    <property type="entry name" value="Thioredoxin_ResA/DsbE_sf"/>
</dbReference>
<dbReference type="EMBL" id="JAKNDN010000061">
    <property type="protein sequence ID" value="MCG4962178.1"/>
    <property type="molecule type" value="Genomic_DNA"/>
</dbReference>
<proteinExistence type="predicted"/>
<evidence type="ECO:0000313" key="6">
    <source>
        <dbReference type="EMBL" id="MCG4962178.1"/>
    </source>
</evidence>
<gene>
    <name evidence="8" type="ORF">DXA53_15110</name>
    <name evidence="6" type="ORF">L0P03_20380</name>
    <name evidence="7" type="ORF">PN645_11755</name>
</gene>
<reference evidence="7" key="3">
    <citation type="submission" date="2023-01" db="EMBL/GenBank/DDBJ databases">
        <title>Human gut microbiome strain richness.</title>
        <authorList>
            <person name="Chen-Liaw A."/>
        </authorList>
    </citation>
    <scope>NUCLEOTIDE SEQUENCE</scope>
    <source>
        <strain evidence="7">RTP21484st1_B7_RTP21484_190118</strain>
    </source>
</reference>
<dbReference type="CDD" id="cd02966">
    <property type="entry name" value="TlpA_like_family"/>
    <property type="match status" value="1"/>
</dbReference>
<dbReference type="PANTHER" id="PTHR42852">
    <property type="entry name" value="THIOL:DISULFIDE INTERCHANGE PROTEIN DSBE"/>
    <property type="match status" value="1"/>
</dbReference>
<dbReference type="GO" id="GO:0017004">
    <property type="term" value="P:cytochrome complex assembly"/>
    <property type="evidence" value="ECO:0007669"/>
    <property type="project" value="UniProtKB-KW"/>
</dbReference>
<evidence type="ECO:0000259" key="5">
    <source>
        <dbReference type="PROSITE" id="PS51352"/>
    </source>
</evidence>
<dbReference type="InterPro" id="IPR036249">
    <property type="entry name" value="Thioredoxin-like_sf"/>
</dbReference>
<dbReference type="Gene3D" id="3.40.30.10">
    <property type="entry name" value="Glutaredoxin"/>
    <property type="match status" value="1"/>
</dbReference>
<dbReference type="GO" id="GO:0016491">
    <property type="term" value="F:oxidoreductase activity"/>
    <property type="evidence" value="ECO:0007669"/>
    <property type="project" value="InterPro"/>
</dbReference>
<evidence type="ECO:0000313" key="8">
    <source>
        <dbReference type="EMBL" id="RGY04606.1"/>
    </source>
</evidence>
<dbReference type="PROSITE" id="PS51352">
    <property type="entry name" value="THIOREDOXIN_2"/>
    <property type="match status" value="1"/>
</dbReference>
<dbReference type="InterPro" id="IPR000866">
    <property type="entry name" value="AhpC/TSA"/>
</dbReference>
<dbReference type="AlphaFoldDB" id="A0A413I8Y4"/>
<name>A0A413I8Y4_9BACT</name>
<dbReference type="Proteomes" id="UP000284434">
    <property type="component" value="Unassembled WGS sequence"/>
</dbReference>
<sequence>MKGIIRKTILGIWFFGGLSACTSKPHFTIEGSLDEKVDGEAYIVGYPGWNKKPDTLARAEIRDGKFTLTGSLPDTMEAGLYITGEKTYAILLLENADYRAHLHLKNPEANRVEGPELQLLFAAYQAIGNKTAGQTNELRNRYYSARQKNDTATMNEVMRTMGKLGEQTGREQEQFREAHKDGFLAAYLLNKRMYQYQNIEDLQREYDQLGASAKAMKLTRQVVERLDEMAAFAPGKKAPDFTLPTPEGDSLSMYSIQGKVKILDFWASWCAPCRAENPYMVELYKKYHRHGLEILSVSLDHQQAPWVKAIADDHLSWNHVMDTQDVSRGMYKLLCGIPHVIVLDENNVIVANGIRGKQLDIKLKAIFGK</sequence>
<comment type="caution">
    <text evidence="8">The sequence shown here is derived from an EMBL/GenBank/DDBJ whole genome shotgun (WGS) entry which is preliminary data.</text>
</comment>
<dbReference type="SUPFAM" id="SSF52833">
    <property type="entry name" value="Thioredoxin-like"/>
    <property type="match status" value="1"/>
</dbReference>
<comment type="subcellular location">
    <subcellularLocation>
        <location evidence="1">Cell envelope</location>
    </subcellularLocation>
</comment>
<dbReference type="Proteomes" id="UP001199750">
    <property type="component" value="Unassembled WGS sequence"/>
</dbReference>
<dbReference type="Pfam" id="PF14289">
    <property type="entry name" value="DUF4369"/>
    <property type="match status" value="1"/>
</dbReference>
<dbReference type="EMBL" id="JAQMRD010000014">
    <property type="protein sequence ID" value="MDB9223680.1"/>
    <property type="molecule type" value="Genomic_DNA"/>
</dbReference>
<keyword evidence="3" id="KW-1015">Disulfide bond</keyword>
<dbReference type="GO" id="GO:0030313">
    <property type="term" value="C:cell envelope"/>
    <property type="evidence" value="ECO:0007669"/>
    <property type="project" value="UniProtKB-SubCell"/>
</dbReference>
<reference evidence="6" key="2">
    <citation type="submission" date="2022-01" db="EMBL/GenBank/DDBJ databases">
        <title>Collection of gut derived symbiotic bacterial strains cultured from healthy donors.</title>
        <authorList>
            <person name="Lin H."/>
            <person name="Kohout C."/>
            <person name="Waligurski E."/>
            <person name="Pamer E.G."/>
        </authorList>
    </citation>
    <scope>NUCLEOTIDE SEQUENCE</scope>
    <source>
        <strain evidence="6">DFI.1.149</strain>
    </source>
</reference>
<protein>
    <submittedName>
        <fullName evidence="8">AhpC/TSA family protein</fullName>
    </submittedName>
    <submittedName>
        <fullName evidence="7">TlpA disulfide reductase family protein</fullName>
    </submittedName>
</protein>
<evidence type="ECO:0000256" key="3">
    <source>
        <dbReference type="ARBA" id="ARBA00023157"/>
    </source>
</evidence>
<dbReference type="RefSeq" id="WP_022161396.1">
    <property type="nucleotide sequence ID" value="NZ_JABWDG010000003.1"/>
</dbReference>
<evidence type="ECO:0000256" key="4">
    <source>
        <dbReference type="ARBA" id="ARBA00023284"/>
    </source>
</evidence>
<evidence type="ECO:0000256" key="1">
    <source>
        <dbReference type="ARBA" id="ARBA00004196"/>
    </source>
</evidence>
<dbReference type="EMBL" id="QSCO01000023">
    <property type="protein sequence ID" value="RGY04606.1"/>
    <property type="molecule type" value="Genomic_DNA"/>
</dbReference>
<keyword evidence="4" id="KW-0676">Redox-active center</keyword>
<organism evidence="8 9">
    <name type="scientific">Odoribacter splanchnicus</name>
    <dbReference type="NCBI Taxonomy" id="28118"/>
    <lineage>
        <taxon>Bacteria</taxon>
        <taxon>Pseudomonadati</taxon>
        <taxon>Bacteroidota</taxon>
        <taxon>Bacteroidia</taxon>
        <taxon>Bacteroidales</taxon>
        <taxon>Odoribacteraceae</taxon>
        <taxon>Odoribacter</taxon>
    </lineage>
</organism>
<evidence type="ECO:0000313" key="9">
    <source>
        <dbReference type="Proteomes" id="UP000284434"/>
    </source>
</evidence>
<feature type="domain" description="Thioredoxin" evidence="5">
    <location>
        <begin position="232"/>
        <end position="369"/>
    </location>
</feature>
<dbReference type="PROSITE" id="PS00194">
    <property type="entry name" value="THIOREDOXIN_1"/>
    <property type="match status" value="1"/>
</dbReference>